<comment type="caution">
    <text evidence="10">Lacks conserved residue(s) required for the propagation of feature annotation.</text>
</comment>
<feature type="transmembrane region" description="Helical" evidence="10">
    <location>
        <begin position="307"/>
        <end position="327"/>
    </location>
</feature>
<dbReference type="AlphaFoldDB" id="A0A388TGD7"/>
<evidence type="ECO:0000313" key="15">
    <source>
        <dbReference type="Proteomes" id="UP000275925"/>
    </source>
</evidence>
<dbReference type="SUPFAM" id="SSF103491">
    <property type="entry name" value="Preprotein translocase SecY subunit"/>
    <property type="match status" value="1"/>
</dbReference>
<evidence type="ECO:0000256" key="9">
    <source>
        <dbReference type="ARBA" id="ARBA00039733"/>
    </source>
</evidence>
<evidence type="ECO:0000256" key="12">
    <source>
        <dbReference type="RuleBase" id="RU003484"/>
    </source>
</evidence>
<keyword evidence="4 10" id="KW-0812">Transmembrane</keyword>
<dbReference type="Proteomes" id="UP000275925">
    <property type="component" value="Unassembled WGS sequence"/>
</dbReference>
<dbReference type="Pfam" id="PF00344">
    <property type="entry name" value="SecY"/>
    <property type="match status" value="1"/>
</dbReference>
<dbReference type="InterPro" id="IPR023201">
    <property type="entry name" value="SecY_dom_sf"/>
</dbReference>
<evidence type="ECO:0000256" key="1">
    <source>
        <dbReference type="ARBA" id="ARBA00004141"/>
    </source>
</evidence>
<sequence>MLSNLKYIFQLPDLRKRLFFTLAMIAVSRIGAFIALPGINTSGLKALFAAGGAGNSSLLGFVDLFSGGALTNFSIFSMGIIPYINASIIIQLLTIILPSLKELAQEGEGGRKQISQYTRYLALGLGFFQGLTVAISFLNTNLISINTGYLSYWWFVLTSSLTMMGGTAFLMWISELVTANGIGNGASLLIFTGIVSRMPAYISGTMKVLLTPSSYVGLFFLIAVLVLVVVGIVVVQDAQRKIPVQYAKKIVGNKMYGGQATYIPLKINQGGVLPIIFASSVLMFPAMLAQLAPFLAGLAQAIQPGSVWYMIIFAVLIFFFTYFYTAITFNPRELADNIQKYGGFILGVRPGQPTVQYLDSIISRLTFVGATFLALITILPTVTANVTKIYTFMGLGGTALLIMVGVALDLMRQIDMVVVNSKYEGLIR</sequence>
<dbReference type="GO" id="GO:0065002">
    <property type="term" value="P:intracellular protein transmembrane transport"/>
    <property type="evidence" value="ECO:0007669"/>
    <property type="project" value="UniProtKB-UniRule"/>
</dbReference>
<dbReference type="PROSITE" id="PS00755">
    <property type="entry name" value="SECY_1"/>
    <property type="match status" value="1"/>
</dbReference>
<keyword evidence="15" id="KW-1185">Reference proteome</keyword>
<dbReference type="InterPro" id="IPR002208">
    <property type="entry name" value="SecY/SEC61-alpha"/>
</dbReference>
<protein>
    <recommendedName>
        <fullName evidence="9 10">Protein translocase subunit SecY</fullName>
    </recommendedName>
</protein>
<dbReference type="FunFam" id="1.10.3370.10:FF:000001">
    <property type="entry name" value="Preprotein translocase subunit SecY"/>
    <property type="match status" value="1"/>
</dbReference>
<evidence type="ECO:0000256" key="6">
    <source>
        <dbReference type="ARBA" id="ARBA00022989"/>
    </source>
</evidence>
<feature type="transmembrane region" description="Helical" evidence="10">
    <location>
        <begin position="185"/>
        <end position="202"/>
    </location>
</feature>
<dbReference type="Gene3D" id="1.10.3370.10">
    <property type="entry name" value="SecY subunit domain"/>
    <property type="match status" value="1"/>
</dbReference>
<evidence type="ECO:0000256" key="2">
    <source>
        <dbReference type="ARBA" id="ARBA00005751"/>
    </source>
</evidence>
<dbReference type="PIRSF" id="PIRSF004557">
    <property type="entry name" value="SecY"/>
    <property type="match status" value="1"/>
</dbReference>
<feature type="transmembrane region" description="Helical" evidence="10">
    <location>
        <begin position="120"/>
        <end position="140"/>
    </location>
</feature>
<feature type="transmembrane region" description="Helical" evidence="10">
    <location>
        <begin position="389"/>
        <end position="408"/>
    </location>
</feature>
<comment type="function">
    <text evidence="10 11">The central subunit of the protein translocation channel SecYEG. Consists of two halves formed by TMs 1-5 and 6-10. These two domains form a lateral gate at the front which open onto the bilayer between TMs 2 and 7, and are clamped together by SecE at the back. The channel is closed by both a pore ring composed of hydrophobic SecY resides and a short helix (helix 2A) on the extracellular side of the membrane which forms a plug. The plug probably moves laterally to allow the channel to open. The ring and the pore may move independently.</text>
</comment>
<proteinExistence type="inferred from homology"/>
<dbReference type="HAMAP" id="MF_01465">
    <property type="entry name" value="SecY"/>
    <property type="match status" value="1"/>
</dbReference>
<comment type="subunit">
    <text evidence="10">Component of the Sec protein translocase complex. Heterotrimer consisting of SecY, SecE and SecG subunits. The heterotrimers can form oligomers, although 1 heterotrimer is thought to be able to translocate proteins. Interacts with the ribosome. Interacts with SecDF, and other proteins may be involved. Interacts with SecA.</text>
</comment>
<accession>A0A388TGD7</accession>
<gene>
    <name evidence="10 14" type="primary">secY</name>
    <name evidence="14" type="ORF">NO2_0455</name>
</gene>
<evidence type="ECO:0000313" key="14">
    <source>
        <dbReference type="EMBL" id="GBR75823.1"/>
    </source>
</evidence>
<name>A0A388TGD7_9BACT</name>
<comment type="similarity">
    <text evidence="2 10 13">Belongs to the SecY/SEC61-alpha family.</text>
</comment>
<comment type="subcellular location">
    <subcellularLocation>
        <location evidence="10">Cell membrane</location>
        <topology evidence="10">Multi-pass membrane protein</topology>
    </subcellularLocation>
    <subcellularLocation>
        <location evidence="1 12">Membrane</location>
        <topology evidence="1 12">Multi-pass membrane protein</topology>
    </subcellularLocation>
</comment>
<dbReference type="PROSITE" id="PS00756">
    <property type="entry name" value="SECY_2"/>
    <property type="match status" value="1"/>
</dbReference>
<feature type="transmembrane region" description="Helical" evidence="10">
    <location>
        <begin position="152"/>
        <end position="173"/>
    </location>
</feature>
<keyword evidence="5 10" id="KW-0653">Protein transport</keyword>
<dbReference type="GO" id="GO:0005886">
    <property type="term" value="C:plasma membrane"/>
    <property type="evidence" value="ECO:0007669"/>
    <property type="project" value="UniProtKB-SubCell"/>
</dbReference>
<dbReference type="GO" id="GO:0006605">
    <property type="term" value="P:protein targeting"/>
    <property type="evidence" value="ECO:0007669"/>
    <property type="project" value="UniProtKB-UniRule"/>
</dbReference>
<dbReference type="InterPro" id="IPR026593">
    <property type="entry name" value="SecY"/>
</dbReference>
<evidence type="ECO:0000256" key="4">
    <source>
        <dbReference type="ARBA" id="ARBA00022692"/>
    </source>
</evidence>
<feature type="transmembrane region" description="Helical" evidence="10">
    <location>
        <begin position="46"/>
        <end position="68"/>
    </location>
</feature>
<dbReference type="InterPro" id="IPR030659">
    <property type="entry name" value="SecY_CS"/>
</dbReference>
<comment type="caution">
    <text evidence="14">The sequence shown here is derived from an EMBL/GenBank/DDBJ whole genome shotgun (WGS) entry which is preliminary data.</text>
</comment>
<keyword evidence="3 10" id="KW-0813">Transport</keyword>
<organism evidence="14 15">
    <name type="scientific">Candidatus Termititenax persephonae</name>
    <dbReference type="NCBI Taxonomy" id="2218525"/>
    <lineage>
        <taxon>Bacteria</taxon>
        <taxon>Bacillati</taxon>
        <taxon>Candidatus Margulisiibacteriota</taxon>
        <taxon>Candidatus Termititenacia</taxon>
        <taxon>Candidatus Termititenacales</taxon>
        <taxon>Candidatus Termititenacaceae</taxon>
        <taxon>Candidatus Termititenax</taxon>
    </lineage>
</organism>
<keyword evidence="10" id="KW-1003">Cell membrane</keyword>
<reference evidence="14 15" key="1">
    <citation type="journal article" date="2019" name="ISME J.">
        <title>Genome analyses of uncultured TG2/ZB3 bacteria in 'Margulisbacteria' specifically attached to ectosymbiotic spirochetes of protists in the termite gut.</title>
        <authorList>
            <person name="Utami Y.D."/>
            <person name="Kuwahara H."/>
            <person name="Igai K."/>
            <person name="Murakami T."/>
            <person name="Sugaya K."/>
            <person name="Morikawa T."/>
            <person name="Nagura Y."/>
            <person name="Yuki M."/>
            <person name="Deevong P."/>
            <person name="Inoue T."/>
            <person name="Kihara K."/>
            <person name="Lo N."/>
            <person name="Yamada A."/>
            <person name="Ohkuma M."/>
            <person name="Hongoh Y."/>
        </authorList>
    </citation>
    <scope>NUCLEOTIDE SEQUENCE [LARGE SCALE GENOMIC DNA]</scope>
    <source>
        <strain evidence="14">NkOx7-02</strain>
    </source>
</reference>
<dbReference type="EMBL" id="BGZO01000008">
    <property type="protein sequence ID" value="GBR75823.1"/>
    <property type="molecule type" value="Genomic_DNA"/>
</dbReference>
<keyword evidence="6 10" id="KW-1133">Transmembrane helix</keyword>
<dbReference type="PRINTS" id="PR00303">
    <property type="entry name" value="SECYTRNLCASE"/>
</dbReference>
<evidence type="ECO:0000256" key="5">
    <source>
        <dbReference type="ARBA" id="ARBA00022927"/>
    </source>
</evidence>
<feature type="transmembrane region" description="Helical" evidence="10">
    <location>
        <begin position="20"/>
        <end position="39"/>
    </location>
</feature>
<evidence type="ECO:0000256" key="13">
    <source>
        <dbReference type="RuleBase" id="RU004349"/>
    </source>
</evidence>
<evidence type="ECO:0000256" key="10">
    <source>
        <dbReference type="HAMAP-Rule" id="MF_01465"/>
    </source>
</evidence>
<keyword evidence="7 10" id="KW-0811">Translocation</keyword>
<feature type="transmembrane region" description="Helical" evidence="10">
    <location>
        <begin position="272"/>
        <end position="295"/>
    </location>
</feature>
<evidence type="ECO:0000256" key="11">
    <source>
        <dbReference type="RuleBase" id="RU000537"/>
    </source>
</evidence>
<dbReference type="PANTHER" id="PTHR10906">
    <property type="entry name" value="SECY/SEC61-ALPHA FAMILY MEMBER"/>
    <property type="match status" value="1"/>
</dbReference>
<dbReference type="GO" id="GO:0043952">
    <property type="term" value="P:protein transport by the Sec complex"/>
    <property type="evidence" value="ECO:0007669"/>
    <property type="project" value="UniProtKB-UniRule"/>
</dbReference>
<evidence type="ECO:0000256" key="7">
    <source>
        <dbReference type="ARBA" id="ARBA00023010"/>
    </source>
</evidence>
<evidence type="ECO:0000256" key="8">
    <source>
        <dbReference type="ARBA" id="ARBA00023136"/>
    </source>
</evidence>
<keyword evidence="8 10" id="KW-0472">Membrane</keyword>
<dbReference type="NCBIfam" id="TIGR00967">
    <property type="entry name" value="3a0501s007"/>
    <property type="match status" value="1"/>
</dbReference>
<feature type="transmembrane region" description="Helical" evidence="10">
    <location>
        <begin position="365"/>
        <end position="383"/>
    </location>
</feature>
<evidence type="ECO:0000256" key="3">
    <source>
        <dbReference type="ARBA" id="ARBA00022448"/>
    </source>
</evidence>
<feature type="transmembrane region" description="Helical" evidence="10">
    <location>
        <begin position="214"/>
        <end position="235"/>
    </location>
</feature>
<feature type="transmembrane region" description="Helical" evidence="10">
    <location>
        <begin position="80"/>
        <end position="100"/>
    </location>
</feature>